<proteinExistence type="predicted"/>
<keyword evidence="4 6" id="KW-1133">Transmembrane helix</keyword>
<dbReference type="InterPro" id="IPR001958">
    <property type="entry name" value="Tet-R_TetA/multi-R_MdtG-like"/>
</dbReference>
<evidence type="ECO:0000313" key="8">
    <source>
        <dbReference type="Proteomes" id="UP000053259"/>
    </source>
</evidence>
<dbReference type="HOGENOM" id="CLU_017517_0_0_1"/>
<evidence type="ECO:0000256" key="6">
    <source>
        <dbReference type="SAM" id="Phobius"/>
    </source>
</evidence>
<evidence type="ECO:0000256" key="5">
    <source>
        <dbReference type="ARBA" id="ARBA00023136"/>
    </source>
</evidence>
<dbReference type="PRINTS" id="PR01035">
    <property type="entry name" value="TCRTETA"/>
</dbReference>
<evidence type="ECO:0000256" key="3">
    <source>
        <dbReference type="ARBA" id="ARBA00022692"/>
    </source>
</evidence>
<dbReference type="Gene3D" id="1.20.1250.20">
    <property type="entry name" value="MFS general substrate transporter like domains"/>
    <property type="match status" value="1"/>
</dbReference>
<dbReference type="RefSeq" id="XP_016212881.1">
    <property type="nucleotide sequence ID" value="XM_016359202.1"/>
</dbReference>
<dbReference type="GO" id="GO:0022857">
    <property type="term" value="F:transmembrane transporter activity"/>
    <property type="evidence" value="ECO:0007669"/>
    <property type="project" value="InterPro"/>
</dbReference>
<dbReference type="InterPro" id="IPR011701">
    <property type="entry name" value="MFS"/>
</dbReference>
<dbReference type="GeneID" id="27313643"/>
<evidence type="ECO:0000256" key="4">
    <source>
        <dbReference type="ARBA" id="ARBA00022989"/>
    </source>
</evidence>
<dbReference type="VEuPathDB" id="FungiDB:PV09_05670"/>
<evidence type="ECO:0000313" key="7">
    <source>
        <dbReference type="EMBL" id="KIW03012.1"/>
    </source>
</evidence>
<dbReference type="FunCoup" id="A0A0D1YR47">
    <property type="interactions" value="84"/>
</dbReference>
<dbReference type="SUPFAM" id="SSF103473">
    <property type="entry name" value="MFS general substrate transporter"/>
    <property type="match status" value="1"/>
</dbReference>
<feature type="transmembrane region" description="Helical" evidence="6">
    <location>
        <begin position="271"/>
        <end position="293"/>
    </location>
</feature>
<feature type="transmembrane region" description="Helical" evidence="6">
    <location>
        <begin position="176"/>
        <end position="197"/>
    </location>
</feature>
<dbReference type="InterPro" id="IPR036259">
    <property type="entry name" value="MFS_trans_sf"/>
</dbReference>
<evidence type="ECO:0008006" key="9">
    <source>
        <dbReference type="Google" id="ProtNLM"/>
    </source>
</evidence>
<dbReference type="PANTHER" id="PTHR23507">
    <property type="entry name" value="ZGC:174356"/>
    <property type="match status" value="1"/>
</dbReference>
<reference evidence="7 8" key="1">
    <citation type="submission" date="2015-01" db="EMBL/GenBank/DDBJ databases">
        <title>The Genome Sequence of Ochroconis gallopava CBS43764.</title>
        <authorList>
            <consortium name="The Broad Institute Genomics Platform"/>
            <person name="Cuomo C."/>
            <person name="de Hoog S."/>
            <person name="Gorbushina A."/>
            <person name="Stielow B."/>
            <person name="Teixiera M."/>
            <person name="Abouelleil A."/>
            <person name="Chapman S.B."/>
            <person name="Priest M."/>
            <person name="Young S.K."/>
            <person name="Wortman J."/>
            <person name="Nusbaum C."/>
            <person name="Birren B."/>
        </authorList>
    </citation>
    <scope>NUCLEOTIDE SEQUENCE [LARGE SCALE GENOMIC DNA]</scope>
    <source>
        <strain evidence="7 8">CBS 43764</strain>
    </source>
</reference>
<comment type="subcellular location">
    <subcellularLocation>
        <location evidence="2">Cell membrane</location>
    </subcellularLocation>
    <subcellularLocation>
        <location evidence="1">Membrane</location>
        <topology evidence="1">Multi-pass membrane protein</topology>
    </subcellularLocation>
</comment>
<dbReference type="GO" id="GO:0016020">
    <property type="term" value="C:membrane"/>
    <property type="evidence" value="ECO:0007669"/>
    <property type="project" value="UniProtKB-SubCell"/>
</dbReference>
<keyword evidence="5 6" id="KW-0472">Membrane</keyword>
<feature type="transmembrane region" description="Helical" evidence="6">
    <location>
        <begin position="350"/>
        <end position="375"/>
    </location>
</feature>
<feature type="transmembrane region" description="Helical" evidence="6">
    <location>
        <begin position="147"/>
        <end position="164"/>
    </location>
</feature>
<feature type="transmembrane region" description="Helical" evidence="6">
    <location>
        <begin position="387"/>
        <end position="408"/>
    </location>
</feature>
<evidence type="ECO:0000256" key="1">
    <source>
        <dbReference type="ARBA" id="ARBA00004141"/>
    </source>
</evidence>
<keyword evidence="8" id="KW-1185">Reference proteome</keyword>
<keyword evidence="3 6" id="KW-0812">Transmembrane</keyword>
<protein>
    <recommendedName>
        <fullName evidence="9">Major facilitator superfamily (MFS) profile domain-containing protein</fullName>
    </recommendedName>
</protein>
<dbReference type="AlphaFoldDB" id="A0A0D1YR47"/>
<feature type="transmembrane region" description="Helical" evidence="6">
    <location>
        <begin position="74"/>
        <end position="93"/>
    </location>
</feature>
<sequence>MDDCNGGKSNAVFLDVADIDDATNLLNDTGVLNEADRQIYDESSPLLGDESADRRRALRASPLESLPWRKRPSVYWLLAPFAISALAFGGVLVPRVNLVLSLICQDYLTKYPAVDELDLDASLVSPGQPNERCRVAAIQSQTATFKLIMSAISGTLTAIIAPRLGSLSDRYGRTPVLAFINCGMILNELITILAASFPRVVSVNWILLGSAFDGATGSFITAMAISQSYFSDCTSSERRTMVFGWLHGCLFLGIAIGPIIAGYVIKLTGNTTIMFFMSAGCYTVFMLLSLLVIPESVPKQRQLAAREQYAQKGAQRATRSWLSAYSPYRLFEPLHVFYYSDAPRLVRRNLILLAVLDTVVFGIGLGAAGIILLYSNYMFGWDAWHQAQFTSIVNSCRVTCLLVVIPAVTTIFRSRQKLCDHCTTAPNSRPHDEMSPEGTDSIQVNIIRSAILADTLGFLGYASSPTSLPFILSGAVTSVGGIASPSLQAALTQHVPKERVGQLLGALGLLHALARIFGPVILTGIYAQTVGWVPQTYFVVLTTMYGLAYIFSWWIKPTVRR</sequence>
<dbReference type="Proteomes" id="UP000053259">
    <property type="component" value="Unassembled WGS sequence"/>
</dbReference>
<dbReference type="EMBL" id="KN847546">
    <property type="protein sequence ID" value="KIW03012.1"/>
    <property type="molecule type" value="Genomic_DNA"/>
</dbReference>
<name>A0A0D1YR47_9PEZI</name>
<accession>A0A0D1YR47</accession>
<dbReference type="STRING" id="253628.A0A0D1YR47"/>
<organism evidence="7 8">
    <name type="scientific">Verruconis gallopava</name>
    <dbReference type="NCBI Taxonomy" id="253628"/>
    <lineage>
        <taxon>Eukaryota</taxon>
        <taxon>Fungi</taxon>
        <taxon>Dikarya</taxon>
        <taxon>Ascomycota</taxon>
        <taxon>Pezizomycotina</taxon>
        <taxon>Dothideomycetes</taxon>
        <taxon>Pleosporomycetidae</taxon>
        <taxon>Venturiales</taxon>
        <taxon>Sympoventuriaceae</taxon>
        <taxon>Verruconis</taxon>
    </lineage>
</organism>
<dbReference type="PANTHER" id="PTHR23507:SF40">
    <property type="entry name" value="TETRACYCLINE-EFFLUX TRANSPORTER"/>
    <property type="match status" value="1"/>
</dbReference>
<dbReference type="InParanoid" id="A0A0D1YR47"/>
<evidence type="ECO:0000256" key="2">
    <source>
        <dbReference type="ARBA" id="ARBA00004236"/>
    </source>
</evidence>
<feature type="transmembrane region" description="Helical" evidence="6">
    <location>
        <begin position="503"/>
        <end position="525"/>
    </location>
</feature>
<feature type="transmembrane region" description="Helical" evidence="6">
    <location>
        <begin position="242"/>
        <end position="265"/>
    </location>
</feature>
<feature type="transmembrane region" description="Helical" evidence="6">
    <location>
        <begin position="203"/>
        <end position="230"/>
    </location>
</feature>
<dbReference type="OrthoDB" id="3026777at2759"/>
<gene>
    <name evidence="7" type="ORF">PV09_05670</name>
</gene>
<dbReference type="Pfam" id="PF07690">
    <property type="entry name" value="MFS_1"/>
    <property type="match status" value="1"/>
</dbReference>
<feature type="transmembrane region" description="Helical" evidence="6">
    <location>
        <begin position="537"/>
        <end position="555"/>
    </location>
</feature>